<feature type="compositionally biased region" description="Polar residues" evidence="1">
    <location>
        <begin position="74"/>
        <end position="83"/>
    </location>
</feature>
<reference evidence="2" key="2">
    <citation type="submission" date="2023-06" db="EMBL/GenBank/DDBJ databases">
        <authorList>
            <consortium name="Lawrence Berkeley National Laboratory"/>
            <person name="Haridas S."/>
            <person name="Hensen N."/>
            <person name="Bonometti L."/>
            <person name="Westerberg I."/>
            <person name="Brannstrom I.O."/>
            <person name="Guillou S."/>
            <person name="Cros-Aarteil S."/>
            <person name="Calhoun S."/>
            <person name="Kuo A."/>
            <person name="Mondo S."/>
            <person name="Pangilinan J."/>
            <person name="Riley R."/>
            <person name="Labutti K."/>
            <person name="Andreopoulos B."/>
            <person name="Lipzen A."/>
            <person name="Chen C."/>
            <person name="Yanf M."/>
            <person name="Daum C."/>
            <person name="Ng V."/>
            <person name="Clum A."/>
            <person name="Steindorff A."/>
            <person name="Ohm R."/>
            <person name="Martin F."/>
            <person name="Silar P."/>
            <person name="Natvig D."/>
            <person name="Lalanne C."/>
            <person name="Gautier V."/>
            <person name="Ament-Velasquez S.L."/>
            <person name="Kruys A."/>
            <person name="Hutchinson M.I."/>
            <person name="Powell A.J."/>
            <person name="Barry K."/>
            <person name="Miller A.N."/>
            <person name="Grigoriev I.V."/>
            <person name="Debuchy R."/>
            <person name="Gladieux P."/>
            <person name="Thoren M.H."/>
            <person name="Johannesson H."/>
        </authorList>
    </citation>
    <scope>NUCLEOTIDE SEQUENCE</scope>
    <source>
        <strain evidence="2">CBS 955.72</strain>
    </source>
</reference>
<protein>
    <recommendedName>
        <fullName evidence="4">No apical meristem-associated C-terminal domain-containing protein</fullName>
    </recommendedName>
</protein>
<proteinExistence type="predicted"/>
<organism evidence="2 3">
    <name type="scientific">Lasiosphaeria hispida</name>
    <dbReference type="NCBI Taxonomy" id="260671"/>
    <lineage>
        <taxon>Eukaryota</taxon>
        <taxon>Fungi</taxon>
        <taxon>Dikarya</taxon>
        <taxon>Ascomycota</taxon>
        <taxon>Pezizomycotina</taxon>
        <taxon>Sordariomycetes</taxon>
        <taxon>Sordariomycetidae</taxon>
        <taxon>Sordariales</taxon>
        <taxon>Lasiosphaeriaceae</taxon>
        <taxon>Lasiosphaeria</taxon>
    </lineage>
</organism>
<dbReference type="Proteomes" id="UP001275084">
    <property type="component" value="Unassembled WGS sequence"/>
</dbReference>
<keyword evidence="3" id="KW-1185">Reference proteome</keyword>
<evidence type="ECO:0000313" key="2">
    <source>
        <dbReference type="EMBL" id="KAK3364628.1"/>
    </source>
</evidence>
<accession>A0AAJ0HXH3</accession>
<name>A0AAJ0HXH3_9PEZI</name>
<dbReference type="EMBL" id="JAUIQD010000001">
    <property type="protein sequence ID" value="KAK3364628.1"/>
    <property type="molecule type" value="Genomic_DNA"/>
</dbReference>
<comment type="caution">
    <text evidence="2">The sequence shown here is derived from an EMBL/GenBank/DDBJ whole genome shotgun (WGS) entry which is preliminary data.</text>
</comment>
<evidence type="ECO:0008006" key="4">
    <source>
        <dbReference type="Google" id="ProtNLM"/>
    </source>
</evidence>
<evidence type="ECO:0000313" key="3">
    <source>
        <dbReference type="Proteomes" id="UP001275084"/>
    </source>
</evidence>
<feature type="region of interest" description="Disordered" evidence="1">
    <location>
        <begin position="71"/>
        <end position="171"/>
    </location>
</feature>
<gene>
    <name evidence="2" type="ORF">B0T25DRAFT_563637</name>
</gene>
<dbReference type="AlphaFoldDB" id="A0AAJ0HXH3"/>
<feature type="compositionally biased region" description="Acidic residues" evidence="1">
    <location>
        <begin position="95"/>
        <end position="109"/>
    </location>
</feature>
<reference evidence="2" key="1">
    <citation type="journal article" date="2023" name="Mol. Phylogenet. Evol.">
        <title>Genome-scale phylogeny and comparative genomics of the fungal order Sordariales.</title>
        <authorList>
            <person name="Hensen N."/>
            <person name="Bonometti L."/>
            <person name="Westerberg I."/>
            <person name="Brannstrom I.O."/>
            <person name="Guillou S."/>
            <person name="Cros-Aarteil S."/>
            <person name="Calhoun S."/>
            <person name="Haridas S."/>
            <person name="Kuo A."/>
            <person name="Mondo S."/>
            <person name="Pangilinan J."/>
            <person name="Riley R."/>
            <person name="LaButti K."/>
            <person name="Andreopoulos B."/>
            <person name="Lipzen A."/>
            <person name="Chen C."/>
            <person name="Yan M."/>
            <person name="Daum C."/>
            <person name="Ng V."/>
            <person name="Clum A."/>
            <person name="Steindorff A."/>
            <person name="Ohm R.A."/>
            <person name="Martin F."/>
            <person name="Silar P."/>
            <person name="Natvig D.O."/>
            <person name="Lalanne C."/>
            <person name="Gautier V."/>
            <person name="Ament-Velasquez S.L."/>
            <person name="Kruys A."/>
            <person name="Hutchinson M.I."/>
            <person name="Powell A.J."/>
            <person name="Barry K."/>
            <person name="Miller A.N."/>
            <person name="Grigoriev I.V."/>
            <person name="Debuchy R."/>
            <person name="Gladieux P."/>
            <person name="Hiltunen Thoren M."/>
            <person name="Johannesson H."/>
        </authorList>
    </citation>
    <scope>NUCLEOTIDE SEQUENCE</scope>
    <source>
        <strain evidence="2">CBS 955.72</strain>
    </source>
</reference>
<sequence>MTTAIMEFLKDCKNKGMFNSSKKKDYTPVWVEVKDFCADKWSSMPWTVGTISSKVYKTVFWREHATGDLIAETGESQGGATQADNDEDSGHDNPDLLDDESDTESDEGSDVGGDSQAQEDANSAPRRRLTAAQQHRIDTDPDLTELAPEDRSNTVATRQRKKPQTEASILDHGLSTAAETLAAPKLPGARDLQDTLKDL</sequence>
<evidence type="ECO:0000256" key="1">
    <source>
        <dbReference type="SAM" id="MobiDB-lite"/>
    </source>
</evidence>
<feature type="region of interest" description="Disordered" evidence="1">
    <location>
        <begin position="180"/>
        <end position="199"/>
    </location>
</feature>